<dbReference type="OrthoDB" id="5372487at2"/>
<evidence type="ECO:0000313" key="4">
    <source>
        <dbReference type="Proteomes" id="UP000192042"/>
    </source>
</evidence>
<feature type="domain" description="ATP-grasp" evidence="2">
    <location>
        <begin position="130"/>
        <end position="321"/>
    </location>
</feature>
<keyword evidence="4" id="KW-1185">Reference proteome</keyword>
<name>A0A1W1IB19_9BACT</name>
<dbReference type="Proteomes" id="UP000192042">
    <property type="component" value="Chromosome I"/>
</dbReference>
<accession>A0A1W1IB19</accession>
<reference evidence="3 4" key="1">
    <citation type="submission" date="2017-03" db="EMBL/GenBank/DDBJ databases">
        <authorList>
            <person name="Afonso C.L."/>
            <person name="Miller P.J."/>
            <person name="Scott M.A."/>
            <person name="Spackman E."/>
            <person name="Goraichik I."/>
            <person name="Dimitrov K.M."/>
            <person name="Suarez D.L."/>
            <person name="Swayne D.E."/>
        </authorList>
    </citation>
    <scope>NUCLEOTIDE SEQUENCE [LARGE SCALE GENOMIC DNA]</scope>
    <source>
        <strain evidence="3">Genome sequencing of Nitrospira japonica strain NJ11</strain>
    </source>
</reference>
<protein>
    <recommendedName>
        <fullName evidence="2">ATP-grasp domain-containing protein</fullName>
    </recommendedName>
</protein>
<dbReference type="PROSITE" id="PS50975">
    <property type="entry name" value="ATP_GRASP"/>
    <property type="match status" value="1"/>
</dbReference>
<evidence type="ECO:0000256" key="1">
    <source>
        <dbReference type="PROSITE-ProRule" id="PRU00409"/>
    </source>
</evidence>
<dbReference type="Pfam" id="PF15632">
    <property type="entry name" value="ATPgrasp_Ter"/>
    <property type="match status" value="1"/>
</dbReference>
<dbReference type="EMBL" id="LT828648">
    <property type="protein sequence ID" value="SLM50196.1"/>
    <property type="molecule type" value="Genomic_DNA"/>
</dbReference>
<organism evidence="3 4">
    <name type="scientific">Nitrospira japonica</name>
    <dbReference type="NCBI Taxonomy" id="1325564"/>
    <lineage>
        <taxon>Bacteria</taxon>
        <taxon>Pseudomonadati</taxon>
        <taxon>Nitrospirota</taxon>
        <taxon>Nitrospiria</taxon>
        <taxon>Nitrospirales</taxon>
        <taxon>Nitrospiraceae</taxon>
        <taxon>Nitrospira</taxon>
    </lineage>
</organism>
<sequence length="412" mass="45756">METSIASSIGSKGCVLVTDGDERSALAVTRGLGQAGIPVVVGAETDSSLAGASRYCVSRWRYPSPLTNPMQFISSLAEAIRQLNISAVMPVTDASMQAVTEYRERLGLSKTHGLPSWESYNSVSDKYGLCHLAVELGVPIPSTIFVEQGVPPADTEVLGDYPLIVKPRRSLMSVNGHWARTSVHRVGSREELNQLYRTVPYLREPSLIQKCIEGEGQGVFALCNAGDPVALFAHRRLREKPPSGGVSVLRESIALPKEMTDHAVRLLKKVGWHGVAMVEFKVEHGTGIPNLMEINGRFWGSLQLALDAGLNLPNLLYRLAVQHPVAMPASTYRTGVRSRWLLGDLDHLLMRTFKSDEALRLPSGYPSRLRSTTEFVHFWQKDLYYEIERWDDLGPARYELQKYIRHLVKGHS</sequence>
<dbReference type="AlphaFoldDB" id="A0A1W1IB19"/>
<keyword evidence="1" id="KW-0067">ATP-binding</keyword>
<dbReference type="InterPro" id="IPR011761">
    <property type="entry name" value="ATP-grasp"/>
</dbReference>
<dbReference type="KEGG" id="nja:NSJP_4029"/>
<evidence type="ECO:0000259" key="2">
    <source>
        <dbReference type="PROSITE" id="PS50975"/>
    </source>
</evidence>
<dbReference type="Gene3D" id="3.30.470.20">
    <property type="entry name" value="ATP-grasp fold, B domain"/>
    <property type="match status" value="1"/>
</dbReference>
<dbReference type="GO" id="GO:0046872">
    <property type="term" value="F:metal ion binding"/>
    <property type="evidence" value="ECO:0007669"/>
    <property type="project" value="InterPro"/>
</dbReference>
<dbReference type="SUPFAM" id="SSF56059">
    <property type="entry name" value="Glutathione synthetase ATP-binding domain-like"/>
    <property type="match status" value="1"/>
</dbReference>
<dbReference type="GO" id="GO:0005524">
    <property type="term" value="F:ATP binding"/>
    <property type="evidence" value="ECO:0007669"/>
    <property type="project" value="UniProtKB-UniRule"/>
</dbReference>
<keyword evidence="1" id="KW-0547">Nucleotide-binding</keyword>
<proteinExistence type="predicted"/>
<gene>
    <name evidence="3" type="ORF">NSJP_4029</name>
</gene>
<dbReference type="Gene3D" id="3.40.50.20">
    <property type="match status" value="1"/>
</dbReference>
<evidence type="ECO:0000313" key="3">
    <source>
        <dbReference type="EMBL" id="SLM50196.1"/>
    </source>
</evidence>
<dbReference type="STRING" id="1325564.NSJP_4029"/>